<comment type="caution">
    <text evidence="3">The sequence shown here is derived from an EMBL/GenBank/DDBJ whole genome shotgun (WGS) entry which is preliminary data.</text>
</comment>
<proteinExistence type="predicted"/>
<dbReference type="InterPro" id="IPR009057">
    <property type="entry name" value="Homeodomain-like_sf"/>
</dbReference>
<dbReference type="Gene3D" id="1.10.10.60">
    <property type="entry name" value="Homeodomain-like"/>
    <property type="match status" value="1"/>
</dbReference>
<dbReference type="Pfam" id="PF02796">
    <property type="entry name" value="HTH_7"/>
    <property type="match status" value="1"/>
</dbReference>
<feature type="region of interest" description="Disordered" evidence="1">
    <location>
        <begin position="74"/>
        <end position="95"/>
    </location>
</feature>
<dbReference type="AlphaFoldDB" id="A0A0F9XCX2"/>
<evidence type="ECO:0000313" key="3">
    <source>
        <dbReference type="EMBL" id="KKN96821.1"/>
    </source>
</evidence>
<dbReference type="GO" id="GO:0000150">
    <property type="term" value="F:DNA strand exchange activity"/>
    <property type="evidence" value="ECO:0007669"/>
    <property type="project" value="InterPro"/>
</dbReference>
<dbReference type="GO" id="GO:0003677">
    <property type="term" value="F:DNA binding"/>
    <property type="evidence" value="ECO:0007669"/>
    <property type="project" value="InterPro"/>
</dbReference>
<dbReference type="EMBL" id="LAZR01000062">
    <property type="protein sequence ID" value="KKN96821.1"/>
    <property type="molecule type" value="Genomic_DNA"/>
</dbReference>
<evidence type="ECO:0000256" key="1">
    <source>
        <dbReference type="SAM" id="MobiDB-lite"/>
    </source>
</evidence>
<evidence type="ECO:0000259" key="2">
    <source>
        <dbReference type="Pfam" id="PF02796"/>
    </source>
</evidence>
<reference evidence="3" key="1">
    <citation type="journal article" date="2015" name="Nature">
        <title>Complex archaea that bridge the gap between prokaryotes and eukaryotes.</title>
        <authorList>
            <person name="Spang A."/>
            <person name="Saw J.H."/>
            <person name="Jorgensen S.L."/>
            <person name="Zaremba-Niedzwiedzka K."/>
            <person name="Martijn J."/>
            <person name="Lind A.E."/>
            <person name="van Eijk R."/>
            <person name="Schleper C."/>
            <person name="Guy L."/>
            <person name="Ettema T.J."/>
        </authorList>
    </citation>
    <scope>NUCLEOTIDE SEQUENCE</scope>
</reference>
<name>A0A0F9XCX2_9ZZZZ</name>
<organism evidence="3">
    <name type="scientific">marine sediment metagenome</name>
    <dbReference type="NCBI Taxonomy" id="412755"/>
    <lineage>
        <taxon>unclassified sequences</taxon>
        <taxon>metagenomes</taxon>
        <taxon>ecological metagenomes</taxon>
    </lineage>
</organism>
<gene>
    <name evidence="3" type="ORF">LCGC14_0164650</name>
</gene>
<accession>A0A0F9XCX2</accession>
<feature type="domain" description="Resolvase HTH" evidence="2">
    <location>
        <begin position="186"/>
        <end position="224"/>
    </location>
</feature>
<feature type="compositionally biased region" description="Basic residues" evidence="1">
    <location>
        <begin position="79"/>
        <end position="92"/>
    </location>
</feature>
<dbReference type="SUPFAM" id="SSF46689">
    <property type="entry name" value="Homeodomain-like"/>
    <property type="match status" value="1"/>
</dbReference>
<dbReference type="InterPro" id="IPR006120">
    <property type="entry name" value="Resolvase_HTH_dom"/>
</dbReference>
<sequence length="230" mass="26568">MKTRCYNKNCDAYKYYGARGIEVCKGWRESYGAFEAWALASGYDPKKTLDRVDCTGPYSPDNCRWATCQEQALNTRRTNPGRHKPKPRKSKSSRAPLEVVMKRRWYDMRNRCSNPNNRAYLHYGGRGILIASEWQDFATFRIWLISQGFKVELTLDRVDVNGSYSPENCRLATRTQQARNTRQVRLSREKAAEIRILSAQGVSGRQIAKRFGVTPPTIYSVLNGRLWRTP</sequence>
<protein>
    <recommendedName>
        <fullName evidence="2">Resolvase HTH domain-containing protein</fullName>
    </recommendedName>
</protein>